<evidence type="ECO:0000313" key="8">
    <source>
        <dbReference type="Proteomes" id="UP000295818"/>
    </source>
</evidence>
<sequence>MTLDTESSGPAAVTTARSPLRHRVRGRVLMLLCVLYAISYVDRTAISTAGPAISADLHLSETQFGFALAAYSLPYALLQVFGGWIGDRYGPRRVLGILAVAWGIASIWTGLATGLLALGAARLLLGLSEGAAFPTATRAMSSWLPGDRRGYGQGVVHSAARVGAAIAPLGMAGLIATVGWRAGFLALGVLSALWSIAWMRRFHNRPQDDERVSETELGELDAQYADEAAGTRSMPNGRKVPWRRLVARIAPVTLVDFCYGWMLWVYLTWLPSFFKDQYGLALAGFALFTTLVLSAGVVSDTLGGMLSDRLLARTRSLRTARRVNLVIGLAGSMLALIPSLLVHDLVLVTISLAVSFFFLELTNSVLWTIPMDIAPDHAGVASGLMNTGFGVAGIVSPIVFGFLIDRTGNWQLPFALSVGLLAVGTLLSLRVDPRPMDSEPEPPTVAAAPG</sequence>
<comment type="subcellular location">
    <subcellularLocation>
        <location evidence="1">Cell membrane</location>
        <topology evidence="1">Multi-pass membrane protein</topology>
    </subcellularLocation>
</comment>
<accession>A0ABY2BA64</accession>
<feature type="transmembrane region" description="Helical" evidence="6">
    <location>
        <begin position="66"/>
        <end position="85"/>
    </location>
</feature>
<name>A0ABY2BA64_9ACTN</name>
<dbReference type="PIRSF" id="PIRSF002808">
    <property type="entry name" value="Hexose_phosphate_transp"/>
    <property type="match status" value="1"/>
</dbReference>
<evidence type="ECO:0000256" key="1">
    <source>
        <dbReference type="ARBA" id="ARBA00004651"/>
    </source>
</evidence>
<evidence type="ECO:0000256" key="5">
    <source>
        <dbReference type="ARBA" id="ARBA00023136"/>
    </source>
</evidence>
<dbReference type="PANTHER" id="PTHR11662">
    <property type="entry name" value="SOLUTE CARRIER FAMILY 17"/>
    <property type="match status" value="1"/>
</dbReference>
<keyword evidence="4 6" id="KW-1133">Transmembrane helix</keyword>
<dbReference type="InterPro" id="IPR000849">
    <property type="entry name" value="Sugar_P_transporter"/>
</dbReference>
<dbReference type="SUPFAM" id="SSF103473">
    <property type="entry name" value="MFS general substrate transporter"/>
    <property type="match status" value="1"/>
</dbReference>
<feature type="transmembrane region" description="Helical" evidence="6">
    <location>
        <begin position="28"/>
        <end position="46"/>
    </location>
</feature>
<evidence type="ECO:0000256" key="6">
    <source>
        <dbReference type="SAM" id="Phobius"/>
    </source>
</evidence>
<dbReference type="Proteomes" id="UP000295818">
    <property type="component" value="Unassembled WGS sequence"/>
</dbReference>
<dbReference type="InterPro" id="IPR050382">
    <property type="entry name" value="MFS_Na/Anion_cotransporter"/>
</dbReference>
<feature type="transmembrane region" description="Helical" evidence="6">
    <location>
        <begin position="178"/>
        <end position="197"/>
    </location>
</feature>
<feature type="transmembrane region" description="Helical" evidence="6">
    <location>
        <begin position="97"/>
        <end position="121"/>
    </location>
</feature>
<evidence type="ECO:0000256" key="4">
    <source>
        <dbReference type="ARBA" id="ARBA00022989"/>
    </source>
</evidence>
<dbReference type="EMBL" id="SLWM01000023">
    <property type="protein sequence ID" value="TCO13246.1"/>
    <property type="molecule type" value="Genomic_DNA"/>
</dbReference>
<keyword evidence="5 6" id="KW-0472">Membrane</keyword>
<evidence type="ECO:0000313" key="7">
    <source>
        <dbReference type="EMBL" id="TCO13246.1"/>
    </source>
</evidence>
<dbReference type="InterPro" id="IPR036259">
    <property type="entry name" value="MFS_trans_sf"/>
</dbReference>
<feature type="transmembrane region" description="Helical" evidence="6">
    <location>
        <begin position="347"/>
        <end position="369"/>
    </location>
</feature>
<feature type="transmembrane region" description="Helical" evidence="6">
    <location>
        <begin position="323"/>
        <end position="341"/>
    </location>
</feature>
<reference evidence="7 8" key="1">
    <citation type="journal article" date="2015" name="Stand. Genomic Sci.">
        <title>Genomic Encyclopedia of Bacterial and Archaeal Type Strains, Phase III: the genomes of soil and plant-associated and newly described type strains.</title>
        <authorList>
            <person name="Whitman W.B."/>
            <person name="Woyke T."/>
            <person name="Klenk H.P."/>
            <person name="Zhou Y."/>
            <person name="Lilburn T.G."/>
            <person name="Beck B.J."/>
            <person name="De Vos P."/>
            <person name="Vandamme P."/>
            <person name="Eisen J.A."/>
            <person name="Garrity G."/>
            <person name="Hugenholtz P."/>
            <person name="Kyrpides N.C."/>
        </authorList>
    </citation>
    <scope>NUCLEOTIDE SEQUENCE [LARGE SCALE GENOMIC DNA]</scope>
    <source>
        <strain evidence="7 8">VKM Ac-2538</strain>
    </source>
</reference>
<keyword evidence="8" id="KW-1185">Reference proteome</keyword>
<dbReference type="InterPro" id="IPR011701">
    <property type="entry name" value="MFS"/>
</dbReference>
<feature type="transmembrane region" description="Helical" evidence="6">
    <location>
        <begin position="245"/>
        <end position="266"/>
    </location>
</feature>
<dbReference type="Pfam" id="PF07690">
    <property type="entry name" value="MFS_1"/>
    <property type="match status" value="1"/>
</dbReference>
<dbReference type="RefSeq" id="WP_132194896.1">
    <property type="nucleotide sequence ID" value="NZ_SLWM01000023.1"/>
</dbReference>
<dbReference type="Gene3D" id="1.20.1250.20">
    <property type="entry name" value="MFS general substrate transporter like domains"/>
    <property type="match status" value="2"/>
</dbReference>
<keyword evidence="2" id="KW-1003">Cell membrane</keyword>
<organism evidence="7 8">
    <name type="scientific">Kribbella orskensis</name>
    <dbReference type="NCBI Taxonomy" id="2512216"/>
    <lineage>
        <taxon>Bacteria</taxon>
        <taxon>Bacillati</taxon>
        <taxon>Actinomycetota</taxon>
        <taxon>Actinomycetes</taxon>
        <taxon>Propionibacteriales</taxon>
        <taxon>Kribbellaceae</taxon>
        <taxon>Kribbella</taxon>
    </lineage>
</organism>
<evidence type="ECO:0000256" key="3">
    <source>
        <dbReference type="ARBA" id="ARBA00022692"/>
    </source>
</evidence>
<protein>
    <submittedName>
        <fullName evidence="7">ACS family D-galactonate transporter-like MFS transporter</fullName>
    </submittedName>
</protein>
<proteinExistence type="predicted"/>
<feature type="transmembrane region" description="Helical" evidence="6">
    <location>
        <begin position="410"/>
        <end position="429"/>
    </location>
</feature>
<feature type="transmembrane region" description="Helical" evidence="6">
    <location>
        <begin position="278"/>
        <end position="302"/>
    </location>
</feature>
<dbReference type="PANTHER" id="PTHR11662:SF399">
    <property type="entry name" value="FI19708P1-RELATED"/>
    <property type="match status" value="1"/>
</dbReference>
<comment type="caution">
    <text evidence="7">The sequence shown here is derived from an EMBL/GenBank/DDBJ whole genome shotgun (WGS) entry which is preliminary data.</text>
</comment>
<dbReference type="CDD" id="cd17319">
    <property type="entry name" value="MFS_ExuT_GudP_like"/>
    <property type="match status" value="1"/>
</dbReference>
<keyword evidence="3 6" id="KW-0812">Transmembrane</keyword>
<gene>
    <name evidence="7" type="ORF">EV644_12378</name>
</gene>
<feature type="transmembrane region" description="Helical" evidence="6">
    <location>
        <begin position="381"/>
        <end position="404"/>
    </location>
</feature>
<evidence type="ECO:0000256" key="2">
    <source>
        <dbReference type="ARBA" id="ARBA00022475"/>
    </source>
</evidence>